<dbReference type="EMBL" id="CALSDN010000004">
    <property type="protein sequence ID" value="CAH6720769.1"/>
    <property type="molecule type" value="Genomic_DNA"/>
</dbReference>
<organism evidence="1 2">
    <name type="scientific">[Candida] jaroonii</name>
    <dbReference type="NCBI Taxonomy" id="467808"/>
    <lineage>
        <taxon>Eukaryota</taxon>
        <taxon>Fungi</taxon>
        <taxon>Dikarya</taxon>
        <taxon>Ascomycota</taxon>
        <taxon>Saccharomycotina</taxon>
        <taxon>Pichiomycetes</taxon>
        <taxon>Debaryomycetaceae</taxon>
        <taxon>Yamadazyma</taxon>
    </lineage>
</organism>
<reference evidence="1" key="1">
    <citation type="submission" date="2022-06" db="EMBL/GenBank/DDBJ databases">
        <authorList>
            <person name="Legras J.-L."/>
            <person name="Devillers H."/>
            <person name="Grondin C."/>
        </authorList>
    </citation>
    <scope>NUCLEOTIDE SEQUENCE</scope>
    <source>
        <strain evidence="1">CLIB 1444</strain>
    </source>
</reference>
<proteinExistence type="predicted"/>
<gene>
    <name evidence="1" type="ORF">CLIB1444_04S07558</name>
</gene>
<accession>A0ACA9Y7N2</accession>
<protein>
    <submittedName>
        <fullName evidence="1">Guanine nucleotide-binding protein subunit gamma</fullName>
    </submittedName>
</protein>
<comment type="caution">
    <text evidence="1">The sequence shown here is derived from an EMBL/GenBank/DDBJ whole genome shotgun (WGS) entry which is preliminary data.</text>
</comment>
<dbReference type="Proteomes" id="UP001152531">
    <property type="component" value="Unassembled WGS sequence"/>
</dbReference>
<evidence type="ECO:0000313" key="2">
    <source>
        <dbReference type="Proteomes" id="UP001152531"/>
    </source>
</evidence>
<evidence type="ECO:0000313" key="1">
    <source>
        <dbReference type="EMBL" id="CAH6720769.1"/>
    </source>
</evidence>
<sequence length="89" mass="10708">MEEEIKYEILRIKLRRIQELNIKAKKSLLKERIPTSQSSLSIINYCLENIDYLIPVLWKNPQMNNYQKYQVYKNTRKLKMKDPGCCTIV</sequence>
<name>A0ACA9Y7N2_9ASCO</name>
<keyword evidence="2" id="KW-1185">Reference proteome</keyword>